<evidence type="ECO:0000313" key="1">
    <source>
        <dbReference type="EMBL" id="BBI35841.1"/>
    </source>
</evidence>
<dbReference type="GO" id="GO:0030246">
    <property type="term" value="F:carbohydrate binding"/>
    <property type="evidence" value="ECO:0007669"/>
    <property type="project" value="InterPro"/>
</dbReference>
<dbReference type="Proteomes" id="UP000289856">
    <property type="component" value="Chromosome"/>
</dbReference>
<dbReference type="PANTHER" id="PTHR10091">
    <property type="entry name" value="ALDOSE-1-EPIMERASE"/>
    <property type="match status" value="1"/>
</dbReference>
<organism evidence="1 2">
    <name type="scientific">Cohnella abietis</name>
    <dbReference type="NCBI Taxonomy" id="2507935"/>
    <lineage>
        <taxon>Bacteria</taxon>
        <taxon>Bacillati</taxon>
        <taxon>Bacillota</taxon>
        <taxon>Bacilli</taxon>
        <taxon>Bacillales</taxon>
        <taxon>Paenibacillaceae</taxon>
        <taxon>Cohnella</taxon>
    </lineage>
</organism>
<gene>
    <name evidence="1" type="primary">galM_2</name>
    <name evidence="1" type="ORF">KCTCHS21_52400</name>
</gene>
<dbReference type="InterPro" id="IPR008183">
    <property type="entry name" value="Aldose_1/G6P_1-epimerase"/>
</dbReference>
<dbReference type="PANTHER" id="PTHR10091:SF0">
    <property type="entry name" value="GALACTOSE MUTAROTASE"/>
    <property type="match status" value="1"/>
</dbReference>
<dbReference type="Gene3D" id="2.70.98.10">
    <property type="match status" value="1"/>
</dbReference>
<proteinExistence type="predicted"/>
<dbReference type="InterPro" id="IPR011013">
    <property type="entry name" value="Gal_mutarotase_sf_dom"/>
</dbReference>
<dbReference type="GO" id="GO:0004034">
    <property type="term" value="F:aldose 1-epimerase activity"/>
    <property type="evidence" value="ECO:0007669"/>
    <property type="project" value="TreeGrafter"/>
</dbReference>
<dbReference type="SUPFAM" id="SSF74650">
    <property type="entry name" value="Galactose mutarotase-like"/>
    <property type="match status" value="1"/>
</dbReference>
<keyword evidence="2" id="KW-1185">Reference proteome</keyword>
<dbReference type="GO" id="GO:0005737">
    <property type="term" value="C:cytoplasm"/>
    <property type="evidence" value="ECO:0007669"/>
    <property type="project" value="TreeGrafter"/>
</dbReference>
<accession>A0A3T1DCG4</accession>
<dbReference type="Pfam" id="PF01263">
    <property type="entry name" value="Aldose_epim"/>
    <property type="match status" value="1"/>
</dbReference>
<dbReference type="EMBL" id="AP019400">
    <property type="protein sequence ID" value="BBI35841.1"/>
    <property type="molecule type" value="Genomic_DNA"/>
</dbReference>
<name>A0A3T1DCG4_9BACL</name>
<dbReference type="RefSeq" id="WP_130614853.1">
    <property type="nucleotide sequence ID" value="NZ_AP019400.1"/>
</dbReference>
<dbReference type="GO" id="GO:0006006">
    <property type="term" value="P:glucose metabolic process"/>
    <property type="evidence" value="ECO:0007669"/>
    <property type="project" value="TreeGrafter"/>
</dbReference>
<dbReference type="InterPro" id="IPR014718">
    <property type="entry name" value="GH-type_carb-bd"/>
</dbReference>
<dbReference type="GO" id="GO:0033499">
    <property type="term" value="P:galactose catabolic process via UDP-galactose, Leloir pathway"/>
    <property type="evidence" value="ECO:0007669"/>
    <property type="project" value="TreeGrafter"/>
</dbReference>
<protein>
    <submittedName>
        <fullName evidence="1">Aldose 1-epimerase</fullName>
    </submittedName>
</protein>
<evidence type="ECO:0000313" key="2">
    <source>
        <dbReference type="Proteomes" id="UP000289856"/>
    </source>
</evidence>
<dbReference type="CDD" id="cd01081">
    <property type="entry name" value="Aldose_epim"/>
    <property type="match status" value="1"/>
</dbReference>
<dbReference type="OrthoDB" id="9795355at2"/>
<reference evidence="1 2" key="1">
    <citation type="submission" date="2019-01" db="EMBL/GenBank/DDBJ databases">
        <title>Complete genome sequence of Cohnella hallensis HS21 isolated from Korean fir (Abies koreana) rhizospheric soil.</title>
        <authorList>
            <person name="Jiang L."/>
            <person name="Kang S.W."/>
            <person name="Kim S."/>
            <person name="Jung J."/>
            <person name="Kim C.Y."/>
            <person name="Kim D.H."/>
            <person name="Kim S.W."/>
            <person name="Lee J."/>
        </authorList>
    </citation>
    <scope>NUCLEOTIDE SEQUENCE [LARGE SCALE GENOMIC DNA]</scope>
    <source>
        <strain evidence="1 2">HS21</strain>
    </source>
</reference>
<dbReference type="KEGG" id="cohn:KCTCHS21_52400"/>
<dbReference type="AlphaFoldDB" id="A0A3T1DCG4"/>
<sequence length="325" mass="37335">MAIEQFELYGEAAIRVQNEELEFTLVPAWGSNLLSLRVLGKDLELLRFPESQELYKADPFMYGMPILFPPNRIADGNFEFNGKKYSFNINDPAEHNHTHGLLFDAPWKLLRAEDEGNRIVVKTFIHSDEHEEIMAQFPHPFTVHMEYILEKSTLTIEATIRNRDTIPFPWGLGYHTTFNYPFSASGDLALCQFALNADKQWVLDERFLPTGELVDIPYLEQLRQGKSLVGHALDDAFQTAKTGVNEAVLTDLNSSIRVVYSADEQFKHWVIYNHDSKQGYLCPEPYTWITNAPNLQLPEELTGFRVLQPGEQVKTTTRIRIEEVV</sequence>